<protein>
    <recommendedName>
        <fullName evidence="2">diguanylate cyclase</fullName>
        <ecNumber evidence="2">2.7.7.65</ecNumber>
    </recommendedName>
</protein>
<dbReference type="Gene3D" id="3.30.70.270">
    <property type="match status" value="1"/>
</dbReference>
<dbReference type="PROSITE" id="PS50110">
    <property type="entry name" value="RESPONSE_REGULATORY"/>
    <property type="match status" value="1"/>
</dbReference>
<name>A0A7D4P5T8_9GAMM</name>
<dbReference type="FunFam" id="3.30.70.270:FF:000001">
    <property type="entry name" value="Diguanylate cyclase domain protein"/>
    <property type="match status" value="1"/>
</dbReference>
<dbReference type="Pfam" id="PF11849">
    <property type="entry name" value="DUF3369"/>
    <property type="match status" value="1"/>
</dbReference>
<comment type="caution">
    <text evidence="4">Lacks conserved residue(s) required for the propagation of feature annotation.</text>
</comment>
<sequence length="498" mass="56696">MPNSNHPHHLLNPNQSHSPLSLQPWQVLIVDDDEEVHFITELVLKDLYFEERAIEVLHAYNLDQATTLLQHNPDIGVILLEAVMNHENCGLKLINIIRNELKNQALRIILRTGYPQEIPEQETMIQYDINGYKSKQELTAQKLITTVIASLRAFKTIHALETTRLGMEMILDSSESLFEFQSTQKFASGVLTLLSAFLRASPDGILCVQTDTLNPTPPPDKNFREMHIIGATGDLQLTEGTIDQHTGALSALELAREVFKHKHSILKDDTLALFLNAPNVPDAVAVLQGVQEINDEDRVLLRYFSTKISLALANVIHFKKFKEARKAAAIDFLTKLPNRREFLTIGEQLIRLCKNSNQSITLAMIDIDHFKEINDLYGHEAGDLALKAFSQFMSDHIREEDFFARIGGEEFCLILPRTDQQKSKTILQRICRSLAEHIFEINELQIKLTISVGADFMADDLNHMMSRADRRLYRAKNSGRNRLFMTDERGDENFCEEA</sequence>
<evidence type="ECO:0000256" key="2">
    <source>
        <dbReference type="ARBA" id="ARBA00012528"/>
    </source>
</evidence>
<evidence type="ECO:0000256" key="3">
    <source>
        <dbReference type="ARBA" id="ARBA00034247"/>
    </source>
</evidence>
<evidence type="ECO:0000313" key="7">
    <source>
        <dbReference type="EMBL" id="QKI90116.1"/>
    </source>
</evidence>
<feature type="domain" description="GGDEF" evidence="6">
    <location>
        <begin position="358"/>
        <end position="488"/>
    </location>
</feature>
<comment type="catalytic activity">
    <reaction evidence="3">
        <text>2 GTP = 3',3'-c-di-GMP + 2 diphosphate</text>
        <dbReference type="Rhea" id="RHEA:24898"/>
        <dbReference type="ChEBI" id="CHEBI:33019"/>
        <dbReference type="ChEBI" id="CHEBI:37565"/>
        <dbReference type="ChEBI" id="CHEBI:58805"/>
        <dbReference type="EC" id="2.7.7.65"/>
    </reaction>
</comment>
<dbReference type="Proteomes" id="UP000504724">
    <property type="component" value="Chromosome"/>
</dbReference>
<dbReference type="InterPro" id="IPR001789">
    <property type="entry name" value="Sig_transdc_resp-reg_receiver"/>
</dbReference>
<dbReference type="EMBL" id="CP054020">
    <property type="protein sequence ID" value="QKI90116.1"/>
    <property type="molecule type" value="Genomic_DNA"/>
</dbReference>
<evidence type="ECO:0000256" key="4">
    <source>
        <dbReference type="PROSITE-ProRule" id="PRU00169"/>
    </source>
</evidence>
<gene>
    <name evidence="7" type="ORF">HQN79_11295</name>
</gene>
<dbReference type="KEGG" id="txa:HQN79_11295"/>
<dbReference type="InterPro" id="IPR011006">
    <property type="entry name" value="CheY-like_superfamily"/>
</dbReference>
<dbReference type="InterPro" id="IPR000160">
    <property type="entry name" value="GGDEF_dom"/>
</dbReference>
<evidence type="ECO:0000256" key="1">
    <source>
        <dbReference type="ARBA" id="ARBA00001946"/>
    </source>
</evidence>
<evidence type="ECO:0000259" key="5">
    <source>
        <dbReference type="PROSITE" id="PS50110"/>
    </source>
</evidence>
<feature type="domain" description="Response regulatory" evidence="5">
    <location>
        <begin position="26"/>
        <end position="150"/>
    </location>
</feature>
<dbReference type="GO" id="GO:0000160">
    <property type="term" value="P:phosphorelay signal transduction system"/>
    <property type="evidence" value="ECO:0007669"/>
    <property type="project" value="InterPro"/>
</dbReference>
<dbReference type="InterPro" id="IPR043128">
    <property type="entry name" value="Rev_trsase/Diguanyl_cyclase"/>
</dbReference>
<dbReference type="InterPro" id="IPR050469">
    <property type="entry name" value="Diguanylate_Cyclase"/>
</dbReference>
<dbReference type="PANTHER" id="PTHR45138">
    <property type="entry name" value="REGULATORY COMPONENTS OF SENSORY TRANSDUCTION SYSTEM"/>
    <property type="match status" value="1"/>
</dbReference>
<comment type="cofactor">
    <cofactor evidence="1">
        <name>Mg(2+)</name>
        <dbReference type="ChEBI" id="CHEBI:18420"/>
    </cofactor>
</comment>
<dbReference type="CDD" id="cd01949">
    <property type="entry name" value="GGDEF"/>
    <property type="match status" value="1"/>
</dbReference>
<reference evidence="7 8" key="1">
    <citation type="submission" date="2020-05" db="EMBL/GenBank/DDBJ databases">
        <title>Thiomicrorhabdus sediminis sp.nov. and Thiomicrorhabdus xiamenensis sp.nov., novel sulfur-oxidizing bacteria isolated from coastal sediment.</title>
        <authorList>
            <person name="Liu X."/>
        </authorList>
    </citation>
    <scope>NUCLEOTIDE SEQUENCE [LARGE SCALE GENOMIC DNA]</scope>
    <source>
        <strain evidence="7 8">G2</strain>
    </source>
</reference>
<dbReference type="RefSeq" id="WP_173286612.1">
    <property type="nucleotide sequence ID" value="NZ_CP054020.1"/>
</dbReference>
<proteinExistence type="predicted"/>
<dbReference type="GO" id="GO:0052621">
    <property type="term" value="F:diguanylate cyclase activity"/>
    <property type="evidence" value="ECO:0007669"/>
    <property type="project" value="UniProtKB-EC"/>
</dbReference>
<dbReference type="PROSITE" id="PS50887">
    <property type="entry name" value="GGDEF"/>
    <property type="match status" value="1"/>
</dbReference>
<accession>A0A7D4P5T8</accession>
<keyword evidence="8" id="KW-1185">Reference proteome</keyword>
<dbReference type="Pfam" id="PF00990">
    <property type="entry name" value="GGDEF"/>
    <property type="match status" value="1"/>
</dbReference>
<dbReference type="SMART" id="SM00267">
    <property type="entry name" value="GGDEF"/>
    <property type="match status" value="1"/>
</dbReference>
<dbReference type="AlphaFoldDB" id="A0A7D4P5T8"/>
<dbReference type="InterPro" id="IPR029787">
    <property type="entry name" value="Nucleotide_cyclase"/>
</dbReference>
<dbReference type="SUPFAM" id="SSF52172">
    <property type="entry name" value="CheY-like"/>
    <property type="match status" value="1"/>
</dbReference>
<dbReference type="EC" id="2.7.7.65" evidence="2"/>
<evidence type="ECO:0000313" key="8">
    <source>
        <dbReference type="Proteomes" id="UP000504724"/>
    </source>
</evidence>
<dbReference type="NCBIfam" id="TIGR00254">
    <property type="entry name" value="GGDEF"/>
    <property type="match status" value="1"/>
</dbReference>
<dbReference type="Gene3D" id="3.40.50.2300">
    <property type="match status" value="1"/>
</dbReference>
<dbReference type="PANTHER" id="PTHR45138:SF9">
    <property type="entry name" value="DIGUANYLATE CYCLASE DGCM-RELATED"/>
    <property type="match status" value="1"/>
</dbReference>
<organism evidence="7 8">
    <name type="scientific">Thiomicrorhabdus xiamenensis</name>
    <dbReference type="NCBI Taxonomy" id="2739063"/>
    <lineage>
        <taxon>Bacteria</taxon>
        <taxon>Pseudomonadati</taxon>
        <taxon>Pseudomonadota</taxon>
        <taxon>Gammaproteobacteria</taxon>
        <taxon>Thiotrichales</taxon>
        <taxon>Piscirickettsiaceae</taxon>
        <taxon>Thiomicrorhabdus</taxon>
    </lineage>
</organism>
<dbReference type="Pfam" id="PF00072">
    <property type="entry name" value="Response_reg"/>
    <property type="match status" value="1"/>
</dbReference>
<dbReference type="InterPro" id="IPR021800">
    <property type="entry name" value="DUF3369"/>
</dbReference>
<dbReference type="SUPFAM" id="SSF55073">
    <property type="entry name" value="Nucleotide cyclase"/>
    <property type="match status" value="1"/>
</dbReference>
<evidence type="ECO:0000259" key="6">
    <source>
        <dbReference type="PROSITE" id="PS50887"/>
    </source>
</evidence>